<feature type="region of interest" description="Disordered" evidence="1">
    <location>
        <begin position="35"/>
        <end position="93"/>
    </location>
</feature>
<reference evidence="2" key="1">
    <citation type="journal article" date="2022" name="Int. J. Mol. Sci.">
        <title>Draft Genome of Tanacetum Coccineum: Genomic Comparison of Closely Related Tanacetum-Family Plants.</title>
        <authorList>
            <person name="Yamashiro T."/>
            <person name="Shiraishi A."/>
            <person name="Nakayama K."/>
            <person name="Satake H."/>
        </authorList>
    </citation>
    <scope>NUCLEOTIDE SEQUENCE</scope>
</reference>
<evidence type="ECO:0000313" key="3">
    <source>
        <dbReference type="Proteomes" id="UP001151760"/>
    </source>
</evidence>
<proteinExistence type="predicted"/>
<feature type="compositionally biased region" description="Polar residues" evidence="1">
    <location>
        <begin position="43"/>
        <end position="54"/>
    </location>
</feature>
<accession>A0ABQ5AIP4</accession>
<feature type="compositionally biased region" description="Low complexity" evidence="1">
    <location>
        <begin position="1"/>
        <end position="11"/>
    </location>
</feature>
<reference evidence="2" key="2">
    <citation type="submission" date="2022-01" db="EMBL/GenBank/DDBJ databases">
        <authorList>
            <person name="Yamashiro T."/>
            <person name="Shiraishi A."/>
            <person name="Satake H."/>
            <person name="Nakayama K."/>
        </authorList>
    </citation>
    <scope>NUCLEOTIDE SEQUENCE</scope>
</reference>
<keyword evidence="3" id="KW-1185">Reference proteome</keyword>
<sequence length="109" mass="11782">MAISVISVSSDSSEESVRTSAGRVILFSTIPTTIPDTAPTMTSPSTHIDTTLTLASPDYTPASPDYSPASDTESDPSEDPSSDHIPPLPPTHHSIHRSMILQTMIYWLW</sequence>
<organism evidence="2 3">
    <name type="scientific">Tanacetum coccineum</name>
    <dbReference type="NCBI Taxonomy" id="301880"/>
    <lineage>
        <taxon>Eukaryota</taxon>
        <taxon>Viridiplantae</taxon>
        <taxon>Streptophyta</taxon>
        <taxon>Embryophyta</taxon>
        <taxon>Tracheophyta</taxon>
        <taxon>Spermatophyta</taxon>
        <taxon>Magnoliopsida</taxon>
        <taxon>eudicotyledons</taxon>
        <taxon>Gunneridae</taxon>
        <taxon>Pentapetalae</taxon>
        <taxon>asterids</taxon>
        <taxon>campanulids</taxon>
        <taxon>Asterales</taxon>
        <taxon>Asteraceae</taxon>
        <taxon>Asteroideae</taxon>
        <taxon>Anthemideae</taxon>
        <taxon>Anthemidinae</taxon>
        <taxon>Tanacetum</taxon>
    </lineage>
</organism>
<gene>
    <name evidence="2" type="ORF">Tco_0822143</name>
</gene>
<evidence type="ECO:0000313" key="2">
    <source>
        <dbReference type="EMBL" id="GJT00974.1"/>
    </source>
</evidence>
<comment type="caution">
    <text evidence="2">The sequence shown here is derived from an EMBL/GenBank/DDBJ whole genome shotgun (WGS) entry which is preliminary data.</text>
</comment>
<dbReference type="Proteomes" id="UP001151760">
    <property type="component" value="Unassembled WGS sequence"/>
</dbReference>
<dbReference type="EMBL" id="BQNB010012236">
    <property type="protein sequence ID" value="GJT00974.1"/>
    <property type="molecule type" value="Genomic_DNA"/>
</dbReference>
<feature type="region of interest" description="Disordered" evidence="1">
    <location>
        <begin position="1"/>
        <end position="21"/>
    </location>
</feature>
<evidence type="ECO:0000256" key="1">
    <source>
        <dbReference type="SAM" id="MobiDB-lite"/>
    </source>
</evidence>
<protein>
    <submittedName>
        <fullName evidence="2">Uncharacterized protein</fullName>
    </submittedName>
</protein>
<name>A0ABQ5AIP4_9ASTR</name>